<feature type="domain" description="C2H2-type" evidence="2">
    <location>
        <begin position="497"/>
        <end position="518"/>
    </location>
</feature>
<sequence length="606" mass="65506">MSANENHQMGDDDPRLAWPQGSAMTTNNLLAFSDLTWPENEDDLVTDHQNLNLLLQPLTHFETNNNYFDDSLLAPNNNAITFDAYSDHPFAGGSGDQEQLALHALEATDFGDLHVRATAMYDMAGGGCSLDSGVPGAADGMGQPQGAANVGMVDNSAGYMSGAGTTVGSLPQYGFVVDAGSYGVAGSGKFVELKTPFLSDFSIAESHPPAQVGYPDPTPFAAGPFPTVQSDDTTYPELEPFSFNVAEPHPVPYRQVVDMDAGGAVGVMPTFHGFDESFNIGDFDFSAEEDLPYSLANLAGNVGLGITYDYGNVTPSGASQNIVSENGEEVDIHGLDDNGASHYAVPADAYDFGPVGVGDPGPVSVDDDPMSTLYTRPGRRARFDEEMDDVPDVPADNDDSTSAADTGDTNKLPARRLPKPRGKRKASADDGDDADEEVNDAGPVKDTHGHYPSATAVLLASTAQEVDVTAALNDPAIPKNFKRKLPTVADEPDPWACHICYHAFIRENRLREHYLEKHPELRLTRRTVKDYEPAQVRNMQRLSWYIARGDDTTYRGPDRKQFNARRRMAAGIKTDGTEYLADVYKKTPAERAAAQQPKKKAKKTEE</sequence>
<protein>
    <recommendedName>
        <fullName evidence="2">C2H2-type domain-containing protein</fullName>
    </recommendedName>
</protein>
<accession>A0AAN6ICD8</accession>
<dbReference type="Proteomes" id="UP001203852">
    <property type="component" value="Unassembled WGS sequence"/>
</dbReference>
<dbReference type="AlphaFoldDB" id="A0AAN6ICD8"/>
<reference evidence="3" key="1">
    <citation type="journal article" date="2022" name="bioRxiv">
        <title>Deciphering the potential niche of two novel black yeast fungi from a biological soil crust based on their genomes, phenotypes, and melanin regulation.</title>
        <authorList>
            <consortium name="DOE Joint Genome Institute"/>
            <person name="Carr E.C."/>
            <person name="Barton Q."/>
            <person name="Grambo S."/>
            <person name="Sullivan M."/>
            <person name="Renfro C.M."/>
            <person name="Kuo A."/>
            <person name="Pangilinan J."/>
            <person name="Lipzen A."/>
            <person name="Keymanesh K."/>
            <person name="Savage E."/>
            <person name="Barry K."/>
            <person name="Grigoriev I.V."/>
            <person name="Riekhof W.R."/>
            <person name="Harris S.S."/>
        </authorList>
    </citation>
    <scope>NUCLEOTIDE SEQUENCE</scope>
    <source>
        <strain evidence="3">JF 03-4F</strain>
    </source>
</reference>
<proteinExistence type="predicted"/>
<feature type="region of interest" description="Disordered" evidence="1">
    <location>
        <begin position="355"/>
        <end position="450"/>
    </location>
</feature>
<evidence type="ECO:0000256" key="1">
    <source>
        <dbReference type="SAM" id="MobiDB-lite"/>
    </source>
</evidence>
<dbReference type="EMBL" id="MU404355">
    <property type="protein sequence ID" value="KAI1611890.1"/>
    <property type="molecule type" value="Genomic_DNA"/>
</dbReference>
<organism evidence="3 4">
    <name type="scientific">Exophiala viscosa</name>
    <dbReference type="NCBI Taxonomy" id="2486360"/>
    <lineage>
        <taxon>Eukaryota</taxon>
        <taxon>Fungi</taxon>
        <taxon>Dikarya</taxon>
        <taxon>Ascomycota</taxon>
        <taxon>Pezizomycotina</taxon>
        <taxon>Eurotiomycetes</taxon>
        <taxon>Chaetothyriomycetidae</taxon>
        <taxon>Chaetothyriales</taxon>
        <taxon>Herpotrichiellaceae</taxon>
        <taxon>Exophiala</taxon>
    </lineage>
</organism>
<evidence type="ECO:0000313" key="4">
    <source>
        <dbReference type="Proteomes" id="UP001203852"/>
    </source>
</evidence>
<evidence type="ECO:0000313" key="3">
    <source>
        <dbReference type="EMBL" id="KAI1611890.1"/>
    </source>
</evidence>
<feature type="compositionally biased region" description="Low complexity" evidence="1">
    <location>
        <begin position="400"/>
        <end position="410"/>
    </location>
</feature>
<gene>
    <name evidence="3" type="ORF">EDD36DRAFT_419757</name>
</gene>
<keyword evidence="4" id="KW-1185">Reference proteome</keyword>
<dbReference type="InterPro" id="IPR013087">
    <property type="entry name" value="Znf_C2H2_type"/>
</dbReference>
<dbReference type="PROSITE" id="PS00028">
    <property type="entry name" value="ZINC_FINGER_C2H2_1"/>
    <property type="match status" value="1"/>
</dbReference>
<feature type="compositionally biased region" description="Basic residues" evidence="1">
    <location>
        <begin position="413"/>
        <end position="425"/>
    </location>
</feature>
<feature type="compositionally biased region" description="Acidic residues" evidence="1">
    <location>
        <begin position="429"/>
        <end position="439"/>
    </location>
</feature>
<comment type="caution">
    <text evidence="3">The sequence shown here is derived from an EMBL/GenBank/DDBJ whole genome shotgun (WGS) entry which is preliminary data.</text>
</comment>
<name>A0AAN6ICD8_9EURO</name>
<feature type="compositionally biased region" description="Acidic residues" evidence="1">
    <location>
        <begin position="385"/>
        <end position="399"/>
    </location>
</feature>
<evidence type="ECO:0000259" key="2">
    <source>
        <dbReference type="PROSITE" id="PS00028"/>
    </source>
</evidence>
<feature type="region of interest" description="Disordered" evidence="1">
    <location>
        <begin position="1"/>
        <end position="20"/>
    </location>
</feature>